<name>A0A8J6P3P6_9BACT</name>
<protein>
    <submittedName>
        <fullName evidence="3">Helix-turn-helix transcriptional regulator</fullName>
    </submittedName>
</protein>
<dbReference type="InterPro" id="IPR013096">
    <property type="entry name" value="Cupin_2"/>
</dbReference>
<sequence length="212" mass="23323">METKNQKPHINVDFFEDLTGDILKSTDKAVAAIGERIKAIREEKGLSLEDLSKMTGFAVELLSNIEAGKVQPQLGTIIKLSKALDSAFSRLVSGVGDKLYSITRKNEQKIVSRSTSQKGKKQVYIYKSLAPEVKGRHMETLIVQLEENPDQEMSVHAGEEFIYVLDGTAVLKIGHDCYDLESGDSAYYLSTTPHLIASKSGKATILAVLYEG</sequence>
<dbReference type="Pfam" id="PF01381">
    <property type="entry name" value="HTH_3"/>
    <property type="match status" value="1"/>
</dbReference>
<dbReference type="PANTHER" id="PTHR46797:SF19">
    <property type="entry name" value="BLL2473 PROTEIN"/>
    <property type="match status" value="1"/>
</dbReference>
<evidence type="ECO:0000256" key="1">
    <source>
        <dbReference type="ARBA" id="ARBA00023125"/>
    </source>
</evidence>
<accession>A0A8J6P3P6</accession>
<dbReference type="Gene3D" id="1.10.260.40">
    <property type="entry name" value="lambda repressor-like DNA-binding domains"/>
    <property type="match status" value="1"/>
</dbReference>
<reference evidence="3 4" key="1">
    <citation type="submission" date="2020-08" db="EMBL/GenBank/DDBJ databases">
        <title>Bridging the membrane lipid divide: bacteria of the FCB group superphylum have the potential to synthesize archaeal ether lipids.</title>
        <authorList>
            <person name="Villanueva L."/>
            <person name="Von Meijenfeldt F.A.B."/>
            <person name="Westbye A.B."/>
            <person name="Yadav S."/>
            <person name="Hopmans E.C."/>
            <person name="Dutilh B.E."/>
            <person name="Sinninghe Damste J.S."/>
        </authorList>
    </citation>
    <scope>NUCLEOTIDE SEQUENCE [LARGE SCALE GENOMIC DNA]</scope>
    <source>
        <strain evidence="3">NIOZ-UU17</strain>
    </source>
</reference>
<evidence type="ECO:0000313" key="4">
    <source>
        <dbReference type="Proteomes" id="UP000605201"/>
    </source>
</evidence>
<dbReference type="Gene3D" id="2.60.120.10">
    <property type="entry name" value="Jelly Rolls"/>
    <property type="match status" value="1"/>
</dbReference>
<evidence type="ECO:0000259" key="2">
    <source>
        <dbReference type="PROSITE" id="PS50943"/>
    </source>
</evidence>
<dbReference type="InterPro" id="IPR010982">
    <property type="entry name" value="Lambda_DNA-bd_dom_sf"/>
</dbReference>
<dbReference type="InterPro" id="IPR011051">
    <property type="entry name" value="RmlC_Cupin_sf"/>
</dbReference>
<feature type="domain" description="HTH cro/C1-type" evidence="2">
    <location>
        <begin position="37"/>
        <end position="91"/>
    </location>
</feature>
<dbReference type="EMBL" id="JACNIG010000260">
    <property type="protein sequence ID" value="MBC8433001.1"/>
    <property type="molecule type" value="Genomic_DNA"/>
</dbReference>
<dbReference type="GO" id="GO:0003700">
    <property type="term" value="F:DNA-binding transcription factor activity"/>
    <property type="evidence" value="ECO:0007669"/>
    <property type="project" value="TreeGrafter"/>
</dbReference>
<dbReference type="CDD" id="cd02209">
    <property type="entry name" value="cupin_XRE_C"/>
    <property type="match status" value="1"/>
</dbReference>
<dbReference type="PANTHER" id="PTHR46797">
    <property type="entry name" value="HTH-TYPE TRANSCRIPTIONAL REGULATOR"/>
    <property type="match status" value="1"/>
</dbReference>
<dbReference type="GO" id="GO:0005829">
    <property type="term" value="C:cytosol"/>
    <property type="evidence" value="ECO:0007669"/>
    <property type="project" value="TreeGrafter"/>
</dbReference>
<dbReference type="SMART" id="SM00530">
    <property type="entry name" value="HTH_XRE"/>
    <property type="match status" value="1"/>
</dbReference>
<organism evidence="3 4">
    <name type="scientific">Candidatus Desulfatibia vada</name>
    <dbReference type="NCBI Taxonomy" id="2841696"/>
    <lineage>
        <taxon>Bacteria</taxon>
        <taxon>Pseudomonadati</taxon>
        <taxon>Thermodesulfobacteriota</taxon>
        <taxon>Desulfobacteria</taxon>
        <taxon>Desulfobacterales</taxon>
        <taxon>Desulfobacterales incertae sedis</taxon>
        <taxon>Candidatus Desulfatibia</taxon>
    </lineage>
</organism>
<dbReference type="SUPFAM" id="SSF47413">
    <property type="entry name" value="lambda repressor-like DNA-binding domains"/>
    <property type="match status" value="1"/>
</dbReference>
<dbReference type="InterPro" id="IPR014710">
    <property type="entry name" value="RmlC-like_jellyroll"/>
</dbReference>
<dbReference type="SUPFAM" id="SSF51182">
    <property type="entry name" value="RmlC-like cupins"/>
    <property type="match status" value="1"/>
</dbReference>
<dbReference type="CDD" id="cd00093">
    <property type="entry name" value="HTH_XRE"/>
    <property type="match status" value="1"/>
</dbReference>
<dbReference type="GO" id="GO:0003677">
    <property type="term" value="F:DNA binding"/>
    <property type="evidence" value="ECO:0007669"/>
    <property type="project" value="UniProtKB-KW"/>
</dbReference>
<keyword evidence="1" id="KW-0238">DNA-binding</keyword>
<dbReference type="AlphaFoldDB" id="A0A8J6P3P6"/>
<proteinExistence type="predicted"/>
<gene>
    <name evidence="3" type="ORF">H8D96_13905</name>
</gene>
<dbReference type="PROSITE" id="PS50943">
    <property type="entry name" value="HTH_CROC1"/>
    <property type="match status" value="1"/>
</dbReference>
<dbReference type="InterPro" id="IPR001387">
    <property type="entry name" value="Cro/C1-type_HTH"/>
</dbReference>
<comment type="caution">
    <text evidence="3">The sequence shown here is derived from an EMBL/GenBank/DDBJ whole genome shotgun (WGS) entry which is preliminary data.</text>
</comment>
<dbReference type="Proteomes" id="UP000605201">
    <property type="component" value="Unassembled WGS sequence"/>
</dbReference>
<dbReference type="Pfam" id="PF07883">
    <property type="entry name" value="Cupin_2"/>
    <property type="match status" value="1"/>
</dbReference>
<dbReference type="InterPro" id="IPR050807">
    <property type="entry name" value="TransReg_Diox_bact_type"/>
</dbReference>
<evidence type="ECO:0000313" key="3">
    <source>
        <dbReference type="EMBL" id="MBC8433001.1"/>
    </source>
</evidence>